<dbReference type="CDD" id="cd11648">
    <property type="entry name" value="RsmI"/>
    <property type="match status" value="1"/>
</dbReference>
<dbReference type="EC" id="2.1.1.198" evidence="6"/>
<keyword evidence="2 6" id="KW-0698">rRNA processing</keyword>
<keyword evidence="3 6" id="KW-0489">Methyltransferase</keyword>
<comment type="similarity">
    <text evidence="6">Belongs to the methyltransferase superfamily. RsmI family.</text>
</comment>
<dbReference type="InterPro" id="IPR035996">
    <property type="entry name" value="4pyrrol_Methylase_sf"/>
</dbReference>
<comment type="subcellular location">
    <subcellularLocation>
        <location evidence="6">Cytoplasm</location>
    </subcellularLocation>
</comment>
<dbReference type="InterPro" id="IPR008189">
    <property type="entry name" value="rRNA_ssu_MeTfrase_I"/>
</dbReference>
<sequence length="245" mass="27678">MEEVTNNFDGILYIVGTPIGNLKDITLRAIEILQEVDLILAEDTRRTQNLLQHLDIKKPMESFNEHNSYKKLDKVISMLKSGKKIAQVSDAGMPVISDPGFNLVRKCHEEGIPVKVVPGPSALTSALALSGFPGTHFYFAGFMPKDKNRRRLLRKLNEIKELGLINTLVFFESPERLKKTLLDILNILGNCDIFIARELTKVYEESFFGKVQDAIEKFNQVKGELTVVVKIKSEDTEDEPESEEN</sequence>
<gene>
    <name evidence="6 8" type="primary">rsmI</name>
    <name evidence="8" type="ORF">ENM46_04715</name>
</gene>
<dbReference type="AlphaFoldDB" id="A0A7C5Y6E9"/>
<dbReference type="Gene3D" id="3.40.1010.10">
    <property type="entry name" value="Cobalt-precorrin-4 Transmethylase, Domain 1"/>
    <property type="match status" value="1"/>
</dbReference>
<proteinExistence type="inferred from homology"/>
<dbReference type="GO" id="GO:0070677">
    <property type="term" value="F:rRNA (cytosine-2'-O-)-methyltransferase activity"/>
    <property type="evidence" value="ECO:0007669"/>
    <property type="project" value="UniProtKB-UniRule"/>
</dbReference>
<keyword evidence="1 6" id="KW-0963">Cytoplasm</keyword>
<dbReference type="InterPro" id="IPR018063">
    <property type="entry name" value="SAM_MeTrfase_RsmI_CS"/>
</dbReference>
<comment type="catalytic activity">
    <reaction evidence="6">
        <text>cytidine(1402) in 16S rRNA + S-adenosyl-L-methionine = 2'-O-methylcytidine(1402) in 16S rRNA + S-adenosyl-L-homocysteine + H(+)</text>
        <dbReference type="Rhea" id="RHEA:42924"/>
        <dbReference type="Rhea" id="RHEA-COMP:10285"/>
        <dbReference type="Rhea" id="RHEA-COMP:10286"/>
        <dbReference type="ChEBI" id="CHEBI:15378"/>
        <dbReference type="ChEBI" id="CHEBI:57856"/>
        <dbReference type="ChEBI" id="CHEBI:59789"/>
        <dbReference type="ChEBI" id="CHEBI:74495"/>
        <dbReference type="ChEBI" id="CHEBI:82748"/>
        <dbReference type="EC" id="2.1.1.198"/>
    </reaction>
</comment>
<evidence type="ECO:0000256" key="4">
    <source>
        <dbReference type="ARBA" id="ARBA00022679"/>
    </source>
</evidence>
<dbReference type="GO" id="GO:0005737">
    <property type="term" value="C:cytoplasm"/>
    <property type="evidence" value="ECO:0007669"/>
    <property type="project" value="UniProtKB-SubCell"/>
</dbReference>
<evidence type="ECO:0000313" key="8">
    <source>
        <dbReference type="EMBL" id="HHR34228.1"/>
    </source>
</evidence>
<evidence type="ECO:0000256" key="6">
    <source>
        <dbReference type="HAMAP-Rule" id="MF_01877"/>
    </source>
</evidence>
<dbReference type="EMBL" id="DRXW01000284">
    <property type="protein sequence ID" value="HHR34228.1"/>
    <property type="molecule type" value="Genomic_DNA"/>
</dbReference>
<dbReference type="InterPro" id="IPR000878">
    <property type="entry name" value="4pyrrol_Mease"/>
</dbReference>
<name>A0A7C5Y6E9_9BACT</name>
<dbReference type="PROSITE" id="PS01296">
    <property type="entry name" value="RSMI"/>
    <property type="match status" value="1"/>
</dbReference>
<dbReference type="FunFam" id="3.40.1010.10:FF:000007">
    <property type="entry name" value="Ribosomal RNA small subunit methyltransferase I"/>
    <property type="match status" value="1"/>
</dbReference>
<evidence type="ECO:0000259" key="7">
    <source>
        <dbReference type="Pfam" id="PF00590"/>
    </source>
</evidence>
<evidence type="ECO:0000256" key="1">
    <source>
        <dbReference type="ARBA" id="ARBA00022490"/>
    </source>
</evidence>
<dbReference type="PANTHER" id="PTHR46111:SF1">
    <property type="entry name" value="RIBOSOMAL RNA SMALL SUBUNIT METHYLTRANSFERASE I"/>
    <property type="match status" value="1"/>
</dbReference>
<evidence type="ECO:0000256" key="2">
    <source>
        <dbReference type="ARBA" id="ARBA00022552"/>
    </source>
</evidence>
<dbReference type="Gene3D" id="3.30.950.10">
    <property type="entry name" value="Methyltransferase, Cobalt-precorrin-4 Transmethylase, Domain 2"/>
    <property type="match status" value="1"/>
</dbReference>
<comment type="caution">
    <text evidence="8">The sequence shown here is derived from an EMBL/GenBank/DDBJ whole genome shotgun (WGS) entry which is preliminary data.</text>
</comment>
<dbReference type="InterPro" id="IPR014776">
    <property type="entry name" value="4pyrrole_Mease_sub2"/>
</dbReference>
<protein>
    <recommendedName>
        <fullName evidence="6">Ribosomal RNA small subunit methyltransferase I</fullName>
        <ecNumber evidence="6">2.1.1.198</ecNumber>
    </recommendedName>
    <alternativeName>
        <fullName evidence="6">16S rRNA 2'-O-ribose C1402 methyltransferase</fullName>
    </alternativeName>
    <alternativeName>
        <fullName evidence="6">rRNA (cytidine-2'-O-)-methyltransferase RsmI</fullName>
    </alternativeName>
</protein>
<keyword evidence="5 6" id="KW-0949">S-adenosyl-L-methionine</keyword>
<dbReference type="FunFam" id="3.30.950.10:FF:000002">
    <property type="entry name" value="Ribosomal RNA small subunit methyltransferase I"/>
    <property type="match status" value="1"/>
</dbReference>
<accession>A0A7C5Y6E9</accession>
<feature type="domain" description="Tetrapyrrole methylase" evidence="7">
    <location>
        <begin position="12"/>
        <end position="213"/>
    </location>
</feature>
<evidence type="ECO:0000256" key="3">
    <source>
        <dbReference type="ARBA" id="ARBA00022603"/>
    </source>
</evidence>
<comment type="function">
    <text evidence="6">Catalyzes the 2'-O-methylation of the ribose of cytidine 1402 (C1402) in 16S rRNA.</text>
</comment>
<organism evidence="8">
    <name type="scientific">Fervidobacterium nodosum</name>
    <dbReference type="NCBI Taxonomy" id="2424"/>
    <lineage>
        <taxon>Bacteria</taxon>
        <taxon>Thermotogati</taxon>
        <taxon>Thermotogota</taxon>
        <taxon>Thermotogae</taxon>
        <taxon>Thermotogales</taxon>
        <taxon>Fervidobacteriaceae</taxon>
        <taxon>Fervidobacterium</taxon>
    </lineage>
</organism>
<dbReference type="Pfam" id="PF00590">
    <property type="entry name" value="TP_methylase"/>
    <property type="match status" value="1"/>
</dbReference>
<dbReference type="SUPFAM" id="SSF53790">
    <property type="entry name" value="Tetrapyrrole methylase"/>
    <property type="match status" value="1"/>
</dbReference>
<dbReference type="HAMAP" id="MF_01877">
    <property type="entry name" value="16SrRNA_methyltr_I"/>
    <property type="match status" value="1"/>
</dbReference>
<dbReference type="PIRSF" id="PIRSF005917">
    <property type="entry name" value="MTase_YraL"/>
    <property type="match status" value="1"/>
</dbReference>
<dbReference type="InterPro" id="IPR014777">
    <property type="entry name" value="4pyrrole_Mease_sub1"/>
</dbReference>
<evidence type="ECO:0000256" key="5">
    <source>
        <dbReference type="ARBA" id="ARBA00022691"/>
    </source>
</evidence>
<dbReference type="NCBIfam" id="TIGR00096">
    <property type="entry name" value="16S rRNA (cytidine(1402)-2'-O)-methyltransferase"/>
    <property type="match status" value="1"/>
</dbReference>
<reference evidence="8" key="1">
    <citation type="journal article" date="2020" name="mSystems">
        <title>Genome- and Community-Level Interaction Insights into Carbon Utilization and Element Cycling Functions of Hydrothermarchaeota in Hydrothermal Sediment.</title>
        <authorList>
            <person name="Zhou Z."/>
            <person name="Liu Y."/>
            <person name="Xu W."/>
            <person name="Pan J."/>
            <person name="Luo Z.H."/>
            <person name="Li M."/>
        </authorList>
    </citation>
    <scope>NUCLEOTIDE SEQUENCE [LARGE SCALE GENOMIC DNA]</scope>
    <source>
        <strain evidence="8">SpSt-1088</strain>
    </source>
</reference>
<keyword evidence="4 6" id="KW-0808">Transferase</keyword>
<dbReference type="PANTHER" id="PTHR46111">
    <property type="entry name" value="RIBOSOMAL RNA SMALL SUBUNIT METHYLTRANSFERASE I"/>
    <property type="match status" value="1"/>
</dbReference>